<reference evidence="3" key="1">
    <citation type="submission" date="2018-02" db="EMBL/GenBank/DDBJ databases">
        <title>Rhizophora mucronata_Transcriptome.</title>
        <authorList>
            <person name="Meera S.P."/>
            <person name="Sreeshan A."/>
            <person name="Augustine A."/>
        </authorList>
    </citation>
    <scope>NUCLEOTIDE SEQUENCE</scope>
    <source>
        <tissue evidence="3">Leaf</tissue>
    </source>
</reference>
<evidence type="ECO:0000256" key="2">
    <source>
        <dbReference type="SAM" id="MobiDB-lite"/>
    </source>
</evidence>
<accession>A0A2P2LBQ2</accession>
<dbReference type="EMBL" id="GGEC01034876">
    <property type="protein sequence ID" value="MBX15360.1"/>
    <property type="molecule type" value="Transcribed_RNA"/>
</dbReference>
<organism evidence="3">
    <name type="scientific">Rhizophora mucronata</name>
    <name type="common">Asiatic mangrove</name>
    <dbReference type="NCBI Taxonomy" id="61149"/>
    <lineage>
        <taxon>Eukaryota</taxon>
        <taxon>Viridiplantae</taxon>
        <taxon>Streptophyta</taxon>
        <taxon>Embryophyta</taxon>
        <taxon>Tracheophyta</taxon>
        <taxon>Spermatophyta</taxon>
        <taxon>Magnoliopsida</taxon>
        <taxon>eudicotyledons</taxon>
        <taxon>Gunneridae</taxon>
        <taxon>Pentapetalae</taxon>
        <taxon>rosids</taxon>
        <taxon>fabids</taxon>
        <taxon>Malpighiales</taxon>
        <taxon>Rhizophoraceae</taxon>
        <taxon>Rhizophora</taxon>
    </lineage>
</organism>
<dbReference type="PANTHER" id="PTHR47210">
    <property type="entry name" value="MEDIATOR OF RNA POLYMERASE II TRANSCRIPTION SUBUNIT 26C-RELATED"/>
    <property type="match status" value="1"/>
</dbReference>
<keyword evidence="1" id="KW-0175">Coiled coil</keyword>
<feature type="coiled-coil region" evidence="1">
    <location>
        <begin position="145"/>
        <end position="172"/>
    </location>
</feature>
<proteinExistence type="predicted"/>
<evidence type="ECO:0000256" key="1">
    <source>
        <dbReference type="SAM" id="Coils"/>
    </source>
</evidence>
<feature type="compositionally biased region" description="Basic and acidic residues" evidence="2">
    <location>
        <begin position="96"/>
        <end position="113"/>
    </location>
</feature>
<protein>
    <submittedName>
        <fullName evidence="3">Uncharacterized protein MANES_12G149500</fullName>
    </submittedName>
</protein>
<evidence type="ECO:0000313" key="3">
    <source>
        <dbReference type="EMBL" id="MBX15360.1"/>
    </source>
</evidence>
<feature type="region of interest" description="Disordered" evidence="2">
    <location>
        <begin position="89"/>
        <end position="121"/>
    </location>
</feature>
<sequence>MEMSLQRLRQKGNLMVLFLQPMGTHLSRKSPRMVIIRFLIFHTLQIPTVSTESDSKFVCSLFLSLLTFDQPLFFFYSIFFSKVNSLVDGSSGSDKNNSESGRKQKTVPRREIPAKPARQSVPIAAPAPQSIQVLREQQKESNFDSEKLASARKRLQENYKEAENAKKQRTIQVMDIHQIPKPKNAFFARNKAGGSQGRHW</sequence>
<name>A0A2P2LBQ2_RHIMU</name>
<dbReference type="PANTHER" id="PTHR47210:SF1">
    <property type="entry name" value="MEDIATOR OF RNA POLYMERASE II TRANSCRIPTION SUBUNIT 26C-RELATED"/>
    <property type="match status" value="1"/>
</dbReference>
<dbReference type="InterPro" id="IPR044790">
    <property type="entry name" value="MD26C-like"/>
</dbReference>
<dbReference type="AlphaFoldDB" id="A0A2P2LBQ2"/>